<name>A0ACC0A8H4_CATRO</name>
<reference evidence="2" key="1">
    <citation type="journal article" date="2023" name="Nat. Plants">
        <title>Single-cell RNA sequencing provides a high-resolution roadmap for understanding the multicellular compartmentation of specialized metabolism.</title>
        <authorList>
            <person name="Sun S."/>
            <person name="Shen X."/>
            <person name="Li Y."/>
            <person name="Li Y."/>
            <person name="Wang S."/>
            <person name="Li R."/>
            <person name="Zhang H."/>
            <person name="Shen G."/>
            <person name="Guo B."/>
            <person name="Wei J."/>
            <person name="Xu J."/>
            <person name="St-Pierre B."/>
            <person name="Chen S."/>
            <person name="Sun C."/>
        </authorList>
    </citation>
    <scope>NUCLEOTIDE SEQUENCE [LARGE SCALE GENOMIC DNA]</scope>
</reference>
<dbReference type="Proteomes" id="UP001060085">
    <property type="component" value="Linkage Group LG06"/>
</dbReference>
<evidence type="ECO:0000313" key="2">
    <source>
        <dbReference type="Proteomes" id="UP001060085"/>
    </source>
</evidence>
<accession>A0ACC0A8H4</accession>
<comment type="caution">
    <text evidence="1">The sequence shown here is derived from an EMBL/GenBank/DDBJ whole genome shotgun (WGS) entry which is preliminary data.</text>
</comment>
<organism evidence="1 2">
    <name type="scientific">Catharanthus roseus</name>
    <name type="common">Madagascar periwinkle</name>
    <name type="synonym">Vinca rosea</name>
    <dbReference type="NCBI Taxonomy" id="4058"/>
    <lineage>
        <taxon>Eukaryota</taxon>
        <taxon>Viridiplantae</taxon>
        <taxon>Streptophyta</taxon>
        <taxon>Embryophyta</taxon>
        <taxon>Tracheophyta</taxon>
        <taxon>Spermatophyta</taxon>
        <taxon>Magnoliopsida</taxon>
        <taxon>eudicotyledons</taxon>
        <taxon>Gunneridae</taxon>
        <taxon>Pentapetalae</taxon>
        <taxon>asterids</taxon>
        <taxon>lamiids</taxon>
        <taxon>Gentianales</taxon>
        <taxon>Apocynaceae</taxon>
        <taxon>Rauvolfioideae</taxon>
        <taxon>Vinceae</taxon>
        <taxon>Catharanthinae</taxon>
        <taxon>Catharanthus</taxon>
    </lineage>
</organism>
<protein>
    <submittedName>
        <fullName evidence="1">Uncharacterized protein</fullName>
    </submittedName>
</protein>
<evidence type="ECO:0000313" key="1">
    <source>
        <dbReference type="EMBL" id="KAI5656886.1"/>
    </source>
</evidence>
<proteinExistence type="predicted"/>
<gene>
    <name evidence="1" type="ORF">M9H77_25679</name>
</gene>
<keyword evidence="2" id="KW-1185">Reference proteome</keyword>
<sequence>MSSRNGDIQNIVQDIEALRDRMDAQEAAVRTLEVNLDQRFRCLDQRFNEMINRFDTLRVNANKNKNDGGQRPRDQLARGSVDNVPVAANVQNQPLILMQNLF</sequence>
<dbReference type="EMBL" id="CM044706">
    <property type="protein sequence ID" value="KAI5656886.1"/>
    <property type="molecule type" value="Genomic_DNA"/>
</dbReference>